<feature type="transmembrane region" description="Helical" evidence="1">
    <location>
        <begin position="142"/>
        <end position="161"/>
    </location>
</feature>
<proteinExistence type="predicted"/>
<evidence type="ECO:0000256" key="1">
    <source>
        <dbReference type="SAM" id="Phobius"/>
    </source>
</evidence>
<dbReference type="RefSeq" id="WP_407864807.1">
    <property type="nucleotide sequence ID" value="NZ_BAAFZP010000001.1"/>
</dbReference>
<dbReference type="InterPro" id="IPR012429">
    <property type="entry name" value="HGSNAT_cat"/>
</dbReference>
<gene>
    <name evidence="3" type="ORF">PPNSA23_20390</name>
</gene>
<keyword evidence="4" id="KW-1185">Reference proteome</keyword>
<organism evidence="3 4">
    <name type="scientific">Phyllobacterium phragmitis</name>
    <dbReference type="NCBI Taxonomy" id="2670329"/>
    <lineage>
        <taxon>Bacteria</taxon>
        <taxon>Pseudomonadati</taxon>
        <taxon>Pseudomonadota</taxon>
        <taxon>Alphaproteobacteria</taxon>
        <taxon>Hyphomicrobiales</taxon>
        <taxon>Phyllobacteriaceae</taxon>
        <taxon>Phyllobacterium</taxon>
    </lineage>
</organism>
<feature type="transmembrane region" description="Helical" evidence="1">
    <location>
        <begin position="21"/>
        <end position="39"/>
    </location>
</feature>
<feature type="transmembrane region" description="Helical" evidence="1">
    <location>
        <begin position="181"/>
        <end position="201"/>
    </location>
</feature>
<dbReference type="Pfam" id="PF07786">
    <property type="entry name" value="HGSNAT_cat"/>
    <property type="match status" value="1"/>
</dbReference>
<name>A0ABQ0GZJ6_9HYPH</name>
<sequence length="333" mass="36754">MQLEQTATGALPQSKPRLARIDIARGIALIAMAIYHTGWDFEFFGYLDPGTTGHGGWKLFARIIASSFLMLVGFSLVLAHRQGIRWRPFGIRLAQIAAAALAITLATWFITPDSFVFFGILHEIALASVLALLFLRAPIPVLLIAAAVVIAAPFYLRSAVFDHPALWWVGLSTINPRSNDYVPLFPWFGAVLAGMALARLFERFRLMPLLQNGTGLPLLDRPLQFIGRHSLAFYLIHQPVLISCVFLFSQLFPPHATSPQTIFARSCEQSCAANNGAQFCRRFCSCVIGELEKADMFDDVFAGRIDTQSDPTVLEIAGACTSRSELPETETPR</sequence>
<keyword evidence="1" id="KW-1133">Transmembrane helix</keyword>
<keyword evidence="1" id="KW-0812">Transmembrane</keyword>
<dbReference type="Proteomes" id="UP001628091">
    <property type="component" value="Unassembled WGS sequence"/>
</dbReference>
<accession>A0ABQ0GZJ6</accession>
<evidence type="ECO:0000259" key="2">
    <source>
        <dbReference type="Pfam" id="PF07786"/>
    </source>
</evidence>
<feature type="domain" description="Heparan-alpha-glucosaminide N-acetyltransferase catalytic" evidence="2">
    <location>
        <begin position="17"/>
        <end position="239"/>
    </location>
</feature>
<keyword evidence="1" id="KW-0472">Membrane</keyword>
<evidence type="ECO:0000313" key="3">
    <source>
        <dbReference type="EMBL" id="GAB1582096.1"/>
    </source>
</evidence>
<comment type="caution">
    <text evidence="3">The sequence shown here is derived from an EMBL/GenBank/DDBJ whole genome shotgun (WGS) entry which is preliminary data.</text>
</comment>
<feature type="transmembrane region" description="Helical" evidence="1">
    <location>
        <begin position="231"/>
        <end position="252"/>
    </location>
</feature>
<feature type="transmembrane region" description="Helical" evidence="1">
    <location>
        <begin position="91"/>
        <end position="110"/>
    </location>
</feature>
<protein>
    <submittedName>
        <fullName evidence="3">DUF1624 domain-containing protein</fullName>
    </submittedName>
</protein>
<evidence type="ECO:0000313" key="4">
    <source>
        <dbReference type="Proteomes" id="UP001628091"/>
    </source>
</evidence>
<dbReference type="EMBL" id="BAAFZP010000001">
    <property type="protein sequence ID" value="GAB1582096.1"/>
    <property type="molecule type" value="Genomic_DNA"/>
</dbReference>
<feature type="transmembrane region" description="Helical" evidence="1">
    <location>
        <begin position="116"/>
        <end position="135"/>
    </location>
</feature>
<feature type="transmembrane region" description="Helical" evidence="1">
    <location>
        <begin position="59"/>
        <end position="79"/>
    </location>
</feature>
<reference evidence="3 4" key="1">
    <citation type="submission" date="2024-10" db="EMBL/GenBank/DDBJ databases">
        <title>Isolation, draft genome sequencing and identification of Phyllobacterium sp. NSA23, isolated from leaf soil.</title>
        <authorList>
            <person name="Akita H."/>
        </authorList>
    </citation>
    <scope>NUCLEOTIDE SEQUENCE [LARGE SCALE GENOMIC DNA]</scope>
    <source>
        <strain evidence="3 4">NSA23</strain>
    </source>
</reference>